<reference evidence="18 19" key="1">
    <citation type="submission" date="2011-01" db="EMBL/GenBank/DDBJ databases">
        <authorList>
            <person name="Muzny D."/>
            <person name="Qin X."/>
            <person name="Deng J."/>
            <person name="Jiang H."/>
            <person name="Liu Y."/>
            <person name="Qu J."/>
            <person name="Song X.-Z."/>
            <person name="Zhang L."/>
            <person name="Thornton R."/>
            <person name="Coyle M."/>
            <person name="Francisco L."/>
            <person name="Jackson L."/>
            <person name="Javaid M."/>
            <person name="Korchina V."/>
            <person name="Kovar C."/>
            <person name="Mata R."/>
            <person name="Mathew T."/>
            <person name="Ngo R."/>
            <person name="Nguyen L."/>
            <person name="Nguyen N."/>
            <person name="Okwuonu G."/>
            <person name="Ongeri F."/>
            <person name="Pham C."/>
            <person name="Simmons D."/>
            <person name="Wilczek-Boney K."/>
            <person name="Hale W."/>
            <person name="Jakkamsetti A."/>
            <person name="Pham P."/>
            <person name="Ruth R."/>
            <person name="San Lucas F."/>
            <person name="Warren J."/>
            <person name="Zhang J."/>
            <person name="Zhao Z."/>
            <person name="Zhou C."/>
            <person name="Zhu D."/>
            <person name="Lee S."/>
            <person name="Bess C."/>
            <person name="Blankenburg K."/>
            <person name="Forbes L."/>
            <person name="Fu Q."/>
            <person name="Gubbala S."/>
            <person name="Hirani K."/>
            <person name="Jayaseelan J.C."/>
            <person name="Lara F."/>
            <person name="Munidasa M."/>
            <person name="Palculict T."/>
            <person name="Patil S."/>
            <person name="Pu L.-L."/>
            <person name="Saada N."/>
            <person name="Tang L."/>
            <person name="Weissenberger G."/>
            <person name="Zhu Y."/>
            <person name="Hemphill L."/>
            <person name="Shang Y."/>
            <person name="Youmans B."/>
            <person name="Ayvaz T."/>
            <person name="Ross M."/>
            <person name="Santibanez J."/>
            <person name="Aqrawi P."/>
            <person name="Gross S."/>
            <person name="Joshi V."/>
            <person name="Fowler G."/>
            <person name="Nazareth L."/>
            <person name="Reid J."/>
            <person name="Worley K."/>
            <person name="Petrosino J."/>
            <person name="Highlander S."/>
            <person name="Gibbs R."/>
        </authorList>
    </citation>
    <scope>NUCLEOTIDE SEQUENCE [LARGE SCALE GENOMIC DNA]</scope>
    <source>
        <strain evidence="18 19">ATCC 12755</strain>
    </source>
</reference>
<dbReference type="PANTHER" id="PTHR21403:SF8">
    <property type="entry name" value="ATP PHOSPHORIBOSYLTRANSFERASE"/>
    <property type="match status" value="1"/>
</dbReference>
<dbReference type="GO" id="GO:0003879">
    <property type="term" value="F:ATP phosphoribosyltransferase activity"/>
    <property type="evidence" value="ECO:0007669"/>
    <property type="project" value="UniProtKB-UniRule"/>
</dbReference>
<keyword evidence="9 15" id="KW-0328">Glycosyltransferase</keyword>
<dbReference type="GO" id="GO:0005524">
    <property type="term" value="F:ATP binding"/>
    <property type="evidence" value="ECO:0007669"/>
    <property type="project" value="UniProtKB-KW"/>
</dbReference>
<dbReference type="InterPro" id="IPR018198">
    <property type="entry name" value="ATP_PRibTrfase_CS"/>
</dbReference>
<dbReference type="InterPro" id="IPR001348">
    <property type="entry name" value="ATP_PRibTrfase_HisG"/>
</dbReference>
<dbReference type="HAMAP" id="MF_01018">
    <property type="entry name" value="HisG_Short"/>
    <property type="match status" value="1"/>
</dbReference>
<comment type="subcellular location">
    <subcellularLocation>
        <location evidence="2 15">Cytoplasm</location>
    </subcellularLocation>
</comment>
<dbReference type="PANTHER" id="PTHR21403">
    <property type="entry name" value="ATP PHOSPHORIBOSYLTRANSFERASE ATP-PRTASE"/>
    <property type="match status" value="1"/>
</dbReference>
<proteinExistence type="inferred from homology"/>
<evidence type="ECO:0000256" key="6">
    <source>
        <dbReference type="ARBA" id="ARBA00020998"/>
    </source>
</evidence>
<evidence type="ECO:0000256" key="2">
    <source>
        <dbReference type="ARBA" id="ARBA00004496"/>
    </source>
</evidence>
<comment type="similarity">
    <text evidence="4 15">Belongs to the ATP phosphoribosyltransferase family. Short subfamily.</text>
</comment>
<accession>F0EPH7</accession>
<comment type="subunit">
    <text evidence="15">Heteromultimer composed of HisG and HisZ subunits.</text>
</comment>
<dbReference type="PROSITE" id="PS01316">
    <property type="entry name" value="ATP_P_PHORIBOSYLTR"/>
    <property type="match status" value="1"/>
</dbReference>
<keyword evidence="13 15" id="KW-0368">Histidine biosynthesis</keyword>
<evidence type="ECO:0000256" key="5">
    <source>
        <dbReference type="ARBA" id="ARBA00011946"/>
    </source>
</evidence>
<dbReference type="Gene3D" id="3.40.190.10">
    <property type="entry name" value="Periplasmic binding protein-like II"/>
    <property type="match status" value="2"/>
</dbReference>
<dbReference type="InterPro" id="IPR024893">
    <property type="entry name" value="ATP_PRibTrfase_HisG_short"/>
</dbReference>
<evidence type="ECO:0000256" key="8">
    <source>
        <dbReference type="ARBA" id="ARBA00022605"/>
    </source>
</evidence>
<dbReference type="CDD" id="cd13595">
    <property type="entry name" value="PBP2_HisGs"/>
    <property type="match status" value="1"/>
</dbReference>
<dbReference type="HOGENOM" id="CLU_034453_0_0_9"/>
<evidence type="ECO:0000259" key="16">
    <source>
        <dbReference type="Pfam" id="PF01634"/>
    </source>
</evidence>
<keyword evidence="10 15" id="KW-0808">Transferase</keyword>
<keyword evidence="12 15" id="KW-0067">ATP-binding</keyword>
<keyword evidence="8 15" id="KW-0028">Amino-acid biosynthesis</keyword>
<evidence type="ECO:0000256" key="15">
    <source>
        <dbReference type="HAMAP-Rule" id="MF_01018"/>
    </source>
</evidence>
<protein>
    <recommendedName>
        <fullName evidence="6 15">ATP phosphoribosyltransferase</fullName>
        <shortName evidence="15">ATP-PRT</shortName>
        <shortName evidence="15">ATP-PRTase</shortName>
        <ecNumber evidence="5 15">2.4.2.17</ecNumber>
    </recommendedName>
</protein>
<evidence type="ECO:0000256" key="7">
    <source>
        <dbReference type="ARBA" id="ARBA00022490"/>
    </source>
</evidence>
<evidence type="ECO:0000256" key="9">
    <source>
        <dbReference type="ARBA" id="ARBA00022676"/>
    </source>
</evidence>
<organism evidence="18 19">
    <name type="scientific">Enterococcus casseliflavus ATCC 12755</name>
    <dbReference type="NCBI Taxonomy" id="888066"/>
    <lineage>
        <taxon>Bacteria</taxon>
        <taxon>Bacillati</taxon>
        <taxon>Bacillota</taxon>
        <taxon>Bacilli</taxon>
        <taxon>Lactobacillales</taxon>
        <taxon>Enterococcaceae</taxon>
        <taxon>Enterococcus</taxon>
    </lineage>
</organism>
<keyword evidence="11 15" id="KW-0547">Nucleotide-binding</keyword>
<name>F0EPH7_ENTCA</name>
<feature type="domain" description="Class II Histidinyl-tRNA synthetase (HisRS)-like catalytic core" evidence="17">
    <location>
        <begin position="30"/>
        <end position="319"/>
    </location>
</feature>
<dbReference type="Proteomes" id="UP000004835">
    <property type="component" value="Unassembled WGS sequence"/>
</dbReference>
<dbReference type="NCBIfam" id="TIGR00070">
    <property type="entry name" value="hisG"/>
    <property type="match status" value="1"/>
</dbReference>
<evidence type="ECO:0000256" key="4">
    <source>
        <dbReference type="ARBA" id="ARBA00009489"/>
    </source>
</evidence>
<dbReference type="Pfam" id="PF01634">
    <property type="entry name" value="HisG"/>
    <property type="match status" value="1"/>
</dbReference>
<dbReference type="InterPro" id="IPR045864">
    <property type="entry name" value="aa-tRNA-synth_II/BPL/LPL"/>
</dbReference>
<comment type="catalytic activity">
    <reaction evidence="1 15">
        <text>1-(5-phospho-beta-D-ribosyl)-ATP + diphosphate = 5-phospho-alpha-D-ribose 1-diphosphate + ATP</text>
        <dbReference type="Rhea" id="RHEA:18473"/>
        <dbReference type="ChEBI" id="CHEBI:30616"/>
        <dbReference type="ChEBI" id="CHEBI:33019"/>
        <dbReference type="ChEBI" id="CHEBI:58017"/>
        <dbReference type="ChEBI" id="CHEBI:73183"/>
        <dbReference type="EC" id="2.4.2.17"/>
    </reaction>
</comment>
<feature type="domain" description="ATP phosphoribosyltransferase catalytic" evidence="16">
    <location>
        <begin position="383"/>
        <end position="534"/>
    </location>
</feature>
<dbReference type="Gene3D" id="3.30.930.10">
    <property type="entry name" value="Bira Bifunctional Protein, Domain 2"/>
    <property type="match status" value="1"/>
</dbReference>
<evidence type="ECO:0000256" key="3">
    <source>
        <dbReference type="ARBA" id="ARBA00004667"/>
    </source>
</evidence>
<dbReference type="EC" id="2.4.2.17" evidence="5 15"/>
<dbReference type="FunFam" id="3.40.190.10:FF:000008">
    <property type="entry name" value="ATP phosphoribosyltransferase"/>
    <property type="match status" value="1"/>
</dbReference>
<evidence type="ECO:0000256" key="13">
    <source>
        <dbReference type="ARBA" id="ARBA00023102"/>
    </source>
</evidence>
<evidence type="ECO:0000313" key="19">
    <source>
        <dbReference type="Proteomes" id="UP000004835"/>
    </source>
</evidence>
<sequence>MALTVRKPDQWHEIGVISVEELWNVLKPAEQVELKLRKLYTQHHFSPYHSNNFEEYRNYQQNDQFLRGSSIITFTGTDGRTMALKPDVTLSIAKNTPSGEARRVYYVEDVYRQDRQAGEYQKIDQIGLELIDQITWEDQLEVVKLAWESLAQVGKGTLDLSHMGILDGICQRFPEADRQKVLHCLRDKSSHGMDALTEKAGLSATEAEKLAKLVRLSGDFETKYQKAKELLAEYPQAQAGLAELNQLYQALQKEQLSASIRIRLDFSILNDADYYSGLLFQGFIEEARETILYGGRYDRLMSRQGKAQGAIGFGMKLNHVGQKLPTDNESSGYLNIALPKGRMGDAVYDLFTKAGVAAQGVFKDNRQLIFCDEENKLRFFLVKPSDVAIYVEHGVADIGVVGKDILMESKAEVIEFLDLHMGVCRLAVAARKDFEEDFSRPLRVSTKYPQITRQFYQGLGRSVELIQLHGSIELAPLLGLSDVIVDIVETGTTLKENDLEVIQDIAPSSARLVINHATWRFKQERIQTVIEKVREQL</sequence>
<comment type="pathway">
    <text evidence="3 15">Amino-acid biosynthesis; L-histidine biosynthesis; L-histidine from 5-phospho-alpha-D-ribose 1-diphosphate: step 1/9.</text>
</comment>
<evidence type="ECO:0000256" key="10">
    <source>
        <dbReference type="ARBA" id="ARBA00022679"/>
    </source>
</evidence>
<dbReference type="SUPFAM" id="SSF55681">
    <property type="entry name" value="Class II aaRS and biotin synthetases"/>
    <property type="match status" value="1"/>
</dbReference>
<keyword evidence="7 15" id="KW-0963">Cytoplasm</keyword>
<evidence type="ECO:0000313" key="18">
    <source>
        <dbReference type="EMBL" id="EGC68202.1"/>
    </source>
</evidence>
<dbReference type="InterPro" id="IPR013820">
    <property type="entry name" value="ATP_PRibTrfase_cat"/>
</dbReference>
<evidence type="ECO:0000256" key="1">
    <source>
        <dbReference type="ARBA" id="ARBA00000915"/>
    </source>
</evidence>
<evidence type="ECO:0000259" key="17">
    <source>
        <dbReference type="Pfam" id="PF13393"/>
    </source>
</evidence>
<dbReference type="SUPFAM" id="SSF53850">
    <property type="entry name" value="Periplasmic binding protein-like II"/>
    <property type="match status" value="1"/>
</dbReference>
<evidence type="ECO:0000256" key="12">
    <source>
        <dbReference type="ARBA" id="ARBA00022840"/>
    </source>
</evidence>
<comment type="function">
    <text evidence="14 15">Catalyzes the condensation of ATP and 5-phosphoribose 1-diphosphate to form N'-(5'-phosphoribosyl)-ATP (PR-ATP). Has a crucial role in the pathway because the rate of histidine biosynthesis seems to be controlled primarily by regulation of HisG enzymatic activity.</text>
</comment>
<dbReference type="GO" id="GO:0140096">
    <property type="term" value="F:catalytic activity, acting on a protein"/>
    <property type="evidence" value="ECO:0007669"/>
    <property type="project" value="UniProtKB-ARBA"/>
</dbReference>
<comment type="caution">
    <text evidence="18">The sequence shown here is derived from an EMBL/GenBank/DDBJ whole genome shotgun (WGS) entry which is preliminary data.</text>
</comment>
<comment type="domain">
    <text evidence="15">Lacks the C-terminal regulatory region which is replaced by HisZ.</text>
</comment>
<dbReference type="Pfam" id="PF13393">
    <property type="entry name" value="tRNA-synt_His"/>
    <property type="match status" value="1"/>
</dbReference>
<evidence type="ECO:0000256" key="14">
    <source>
        <dbReference type="ARBA" id="ARBA00024861"/>
    </source>
</evidence>
<dbReference type="InterPro" id="IPR041715">
    <property type="entry name" value="HisRS-like_core"/>
</dbReference>
<dbReference type="AlphaFoldDB" id="F0EPH7"/>
<dbReference type="UniPathway" id="UPA00031">
    <property type="reaction ID" value="UER00006"/>
</dbReference>
<dbReference type="GO" id="GO:0000105">
    <property type="term" value="P:L-histidine biosynthetic process"/>
    <property type="evidence" value="ECO:0007669"/>
    <property type="project" value="UniProtKB-UniRule"/>
</dbReference>
<evidence type="ECO:0000256" key="11">
    <source>
        <dbReference type="ARBA" id="ARBA00022741"/>
    </source>
</evidence>
<dbReference type="EMBL" id="AEWT01000031">
    <property type="protein sequence ID" value="EGC68202.1"/>
    <property type="molecule type" value="Genomic_DNA"/>
</dbReference>
<gene>
    <name evidence="15 18" type="primary">hisG</name>
    <name evidence="18" type="ORF">HMPREF9087_3319</name>
</gene>
<dbReference type="GO" id="GO:0005737">
    <property type="term" value="C:cytoplasm"/>
    <property type="evidence" value="ECO:0007669"/>
    <property type="project" value="UniProtKB-SubCell"/>
</dbReference>